<reference evidence="6" key="1">
    <citation type="submission" date="2020-05" db="EMBL/GenBank/DDBJ databases">
        <authorList>
            <person name="Chiriac C."/>
            <person name="Salcher M."/>
            <person name="Ghai R."/>
            <person name="Kavagutti S V."/>
        </authorList>
    </citation>
    <scope>NUCLEOTIDE SEQUENCE</scope>
</reference>
<dbReference type="EMBL" id="LR796520">
    <property type="protein sequence ID" value="CAB4149707.1"/>
    <property type="molecule type" value="Genomic_DNA"/>
</dbReference>
<evidence type="ECO:0000313" key="4">
    <source>
        <dbReference type="EMBL" id="CAB4197515.1"/>
    </source>
</evidence>
<evidence type="ECO:0000313" key="2">
    <source>
        <dbReference type="EMBL" id="CAB4170040.1"/>
    </source>
</evidence>
<evidence type="ECO:0000313" key="6">
    <source>
        <dbReference type="EMBL" id="CAB5227420.1"/>
    </source>
</evidence>
<dbReference type="EMBL" id="LR797037">
    <property type="protein sequence ID" value="CAB4182374.1"/>
    <property type="molecule type" value="Genomic_DNA"/>
</dbReference>
<evidence type="ECO:0000313" key="1">
    <source>
        <dbReference type="EMBL" id="CAB4149707.1"/>
    </source>
</evidence>
<protein>
    <submittedName>
        <fullName evidence="6">Uncharacterized protein</fullName>
    </submittedName>
</protein>
<proteinExistence type="predicted"/>
<accession>A0A6J7XHQ5</accession>
<sequence length="683" mass="76464">MLKLNNNLTLNAAAISSPNLCDQFDSDDLKHIGIECGEGYKRDEQSRATWMKRNEAGMDLALQIQKDKSFPWPGCSNVAFPLVTIAAMQFHARAYPAIVSGNEIVKCVTFGPDPDGSREQRAQVIAKHMSWQLLYQDRCWEEQEDKSILNLSIVGTNFKKSYYSSGKAHNVSELVLAKDLVLDYWSKSVEASPRKTHKLPTYRNEVHENVLRGKWRDILEAPWYTSTATPRIGYSQINRDNRQGVTVPQADSTTSLMFLEQHCNLDLDGDGYAEPYIVTFEENSLEVVRIVTRFDSEKDIERVALGARKGQIVQIKATEYFTKRTFIPSPDGGIYDIGFGVFLGPLNESVNSLVNMLLDCGTMQTTGGGFLGRGAKIRGGVYTHAPFEWKRVDSTGDDLRKSIYPLPIPTPSDVLFQLLSLLIQYASRVAGTTDITVGENPGQNTPAQTTQTMVEMGQKIYTAIFKRIWRSTKEEFEKLYILNSLHGDDKMRELYSGSPEEIAPVADPTVTSESMRVQIATMVKQAAATTPGYNKDEVERNFLKAIRVENIEKIFPGTAGQEPPKDPKLVIEETKIQGRLQEQQLELQARQQEFVINLQEERILTNAKIIELHAKAENEAANAQTEQAYAQVAMVNAEIGRMKVASEHLNARIEHALAAMKIQSDHHIGIRGLATGQESRKTA</sequence>
<organism evidence="6">
    <name type="scientific">uncultured Caudovirales phage</name>
    <dbReference type="NCBI Taxonomy" id="2100421"/>
    <lineage>
        <taxon>Viruses</taxon>
        <taxon>Duplodnaviria</taxon>
        <taxon>Heunggongvirae</taxon>
        <taxon>Uroviricota</taxon>
        <taxon>Caudoviricetes</taxon>
        <taxon>Peduoviridae</taxon>
        <taxon>Maltschvirus</taxon>
        <taxon>Maltschvirus maltsch</taxon>
    </lineage>
</organism>
<name>A0A6J7XHQ5_9CAUD</name>
<dbReference type="EMBL" id="LR796851">
    <property type="protein sequence ID" value="CAB4170040.1"/>
    <property type="molecule type" value="Genomic_DNA"/>
</dbReference>
<gene>
    <name evidence="3" type="ORF">UFOVP1079_13</name>
    <name evidence="4" type="ORF">UFOVP1320_17</name>
    <name evidence="5" type="ORF">UFOVP1431_38</name>
    <name evidence="6" type="ORF">UFOVP1527_39</name>
    <name evidence="1" type="ORF">UFOVP548_32</name>
    <name evidence="2" type="ORF">UFOVP904_32</name>
</gene>
<dbReference type="EMBL" id="LR797378">
    <property type="protein sequence ID" value="CAB4211778.1"/>
    <property type="molecule type" value="Genomic_DNA"/>
</dbReference>
<evidence type="ECO:0000313" key="5">
    <source>
        <dbReference type="EMBL" id="CAB4211778.1"/>
    </source>
</evidence>
<dbReference type="EMBL" id="LR798373">
    <property type="protein sequence ID" value="CAB5227420.1"/>
    <property type="molecule type" value="Genomic_DNA"/>
</dbReference>
<dbReference type="EMBL" id="LR797269">
    <property type="protein sequence ID" value="CAB4197515.1"/>
    <property type="molecule type" value="Genomic_DNA"/>
</dbReference>
<evidence type="ECO:0000313" key="3">
    <source>
        <dbReference type="EMBL" id="CAB4182374.1"/>
    </source>
</evidence>